<dbReference type="AlphaFoldDB" id="A0A8S1H299"/>
<keyword evidence="2" id="KW-1133">Transmembrane helix</keyword>
<keyword evidence="2" id="KW-0472">Membrane</keyword>
<name>A0A8S1H299_9PELO</name>
<organism evidence="3 4">
    <name type="scientific">Caenorhabditis auriculariae</name>
    <dbReference type="NCBI Taxonomy" id="2777116"/>
    <lineage>
        <taxon>Eukaryota</taxon>
        <taxon>Metazoa</taxon>
        <taxon>Ecdysozoa</taxon>
        <taxon>Nematoda</taxon>
        <taxon>Chromadorea</taxon>
        <taxon>Rhabditida</taxon>
        <taxon>Rhabditina</taxon>
        <taxon>Rhabditomorpha</taxon>
        <taxon>Rhabditoidea</taxon>
        <taxon>Rhabditidae</taxon>
        <taxon>Peloderinae</taxon>
        <taxon>Caenorhabditis</taxon>
    </lineage>
</organism>
<dbReference type="SMART" id="SM00209">
    <property type="entry name" value="TSP1"/>
    <property type="match status" value="1"/>
</dbReference>
<dbReference type="PROSITE" id="PS50092">
    <property type="entry name" value="TSP1"/>
    <property type="match status" value="1"/>
</dbReference>
<dbReference type="EMBL" id="CAJGYM010000015">
    <property type="protein sequence ID" value="CAD6190406.1"/>
    <property type="molecule type" value="Genomic_DNA"/>
</dbReference>
<accession>A0A8S1H299</accession>
<comment type="caution">
    <text evidence="3">The sequence shown here is derived from an EMBL/GenBank/DDBJ whole genome shotgun (WGS) entry which is preliminary data.</text>
</comment>
<sequence>MKEIGNTPGAPKWSLKRTTAVPTPHIVDGNHGGDICLDGPPGSQCSGPSKEKEPCSGKKEKKKVVPNYLWGSWTDWQQWSECDCGRDLTTRTRICRGESCEGCAKEYANCGEKACPSAKKWSPWTEWSSQGRKEIRYTAFCSTSRLNFAEVGFRTDERSKNFSATWSSWSLRAGVAFRHRLTSASDFEVDYQLISRSVRDCVPLNVVVVVGVVATVCGFLVQCISAHVFRRASRTRTDSFLYHCRSPGFPSLLSRKY</sequence>
<proteinExistence type="predicted"/>
<protein>
    <submittedName>
        <fullName evidence="3">Uncharacterized protein</fullName>
    </submittedName>
</protein>
<keyword evidence="4" id="KW-1185">Reference proteome</keyword>
<feature type="region of interest" description="Disordered" evidence="1">
    <location>
        <begin position="1"/>
        <end position="24"/>
    </location>
</feature>
<evidence type="ECO:0000313" key="3">
    <source>
        <dbReference type="EMBL" id="CAD6190406.1"/>
    </source>
</evidence>
<evidence type="ECO:0000313" key="4">
    <source>
        <dbReference type="Proteomes" id="UP000835052"/>
    </source>
</evidence>
<keyword evidence="2" id="KW-0812">Transmembrane</keyword>
<feature type="transmembrane region" description="Helical" evidence="2">
    <location>
        <begin position="206"/>
        <end position="229"/>
    </location>
</feature>
<evidence type="ECO:0000256" key="2">
    <source>
        <dbReference type="SAM" id="Phobius"/>
    </source>
</evidence>
<gene>
    <name evidence="3" type="ORF">CAUJ_LOCUS6325</name>
</gene>
<reference evidence="3" key="1">
    <citation type="submission" date="2020-10" db="EMBL/GenBank/DDBJ databases">
        <authorList>
            <person name="Kikuchi T."/>
        </authorList>
    </citation>
    <scope>NUCLEOTIDE SEQUENCE</scope>
    <source>
        <strain evidence="3">NKZ352</strain>
    </source>
</reference>
<dbReference type="InterPro" id="IPR000884">
    <property type="entry name" value="TSP1_rpt"/>
</dbReference>
<dbReference type="Proteomes" id="UP000835052">
    <property type="component" value="Unassembled WGS sequence"/>
</dbReference>
<evidence type="ECO:0000256" key="1">
    <source>
        <dbReference type="SAM" id="MobiDB-lite"/>
    </source>
</evidence>
<dbReference type="OrthoDB" id="446173at2759"/>